<dbReference type="InterPro" id="IPR019644">
    <property type="entry name" value="DUF2508"/>
</dbReference>
<reference evidence="1 2" key="1">
    <citation type="journal article" date="2015" name="Genome Announc.">
        <title>Expanding the biotechnology potential of lactobacilli through comparative genomics of 213 strains and associated genera.</title>
        <authorList>
            <person name="Sun Z."/>
            <person name="Harris H.M."/>
            <person name="McCann A."/>
            <person name="Guo C."/>
            <person name="Argimon S."/>
            <person name="Zhang W."/>
            <person name="Yang X."/>
            <person name="Jeffery I.B."/>
            <person name="Cooney J.C."/>
            <person name="Kagawa T.F."/>
            <person name="Liu W."/>
            <person name="Song Y."/>
            <person name="Salvetti E."/>
            <person name="Wrobel A."/>
            <person name="Rasinkangas P."/>
            <person name="Parkhill J."/>
            <person name="Rea M.C."/>
            <person name="O'Sullivan O."/>
            <person name="Ritari J."/>
            <person name="Douillard F.P."/>
            <person name="Paul Ross R."/>
            <person name="Yang R."/>
            <person name="Briner A.E."/>
            <person name="Felis G.E."/>
            <person name="de Vos W.M."/>
            <person name="Barrangou R."/>
            <person name="Klaenhammer T.R."/>
            <person name="Caufield P.W."/>
            <person name="Cui Y."/>
            <person name="Zhang H."/>
            <person name="O'Toole P.W."/>
        </authorList>
    </citation>
    <scope>NUCLEOTIDE SEQUENCE [LARGE SCALE GENOMIC DNA]</scope>
    <source>
        <strain evidence="1 2">DSM 19909</strain>
    </source>
</reference>
<dbReference type="AlphaFoldDB" id="A0A0R1LWD3"/>
<protein>
    <recommendedName>
        <fullName evidence="3">DUF2508 domain-containing protein</fullName>
    </recommendedName>
</protein>
<keyword evidence="2" id="KW-1185">Reference proteome</keyword>
<dbReference type="Pfam" id="PF10704">
    <property type="entry name" value="DUF2508"/>
    <property type="match status" value="1"/>
</dbReference>
<dbReference type="Proteomes" id="UP000051160">
    <property type="component" value="Unassembled WGS sequence"/>
</dbReference>
<comment type="caution">
    <text evidence="1">The sequence shown here is derived from an EMBL/GenBank/DDBJ whole genome shotgun (WGS) entry which is preliminary data.</text>
</comment>
<evidence type="ECO:0000313" key="1">
    <source>
        <dbReference type="EMBL" id="KRK99934.1"/>
    </source>
</evidence>
<accession>A0A0R1LWD3</accession>
<name>A0A0R1LWD3_9LACO</name>
<proteinExistence type="predicted"/>
<dbReference type="STRING" id="1423776.FD04_GL000058"/>
<dbReference type="RefSeq" id="WP_054701970.1">
    <property type="nucleotide sequence ID" value="NZ_AZEE01000001.1"/>
</dbReference>
<evidence type="ECO:0000313" key="2">
    <source>
        <dbReference type="Proteomes" id="UP000051160"/>
    </source>
</evidence>
<sequence length="80" mass="9405">MFGSKKQHLRADYDARLLTTIERAKEEWDHAKQTEAAIADVDEEITAQTALARQKYLFLYREARLRHVRGQHIQASVFDF</sequence>
<gene>
    <name evidence="1" type="ORF">FD04_GL000058</name>
</gene>
<dbReference type="EMBL" id="AZEE01000001">
    <property type="protein sequence ID" value="KRK99934.1"/>
    <property type="molecule type" value="Genomic_DNA"/>
</dbReference>
<evidence type="ECO:0008006" key="3">
    <source>
        <dbReference type="Google" id="ProtNLM"/>
    </source>
</evidence>
<dbReference type="PATRIC" id="fig|1423776.4.peg.57"/>
<organism evidence="1 2">
    <name type="scientific">Secundilactobacillus odoratitofui DSM 19909 = JCM 15043</name>
    <dbReference type="NCBI Taxonomy" id="1423776"/>
    <lineage>
        <taxon>Bacteria</taxon>
        <taxon>Bacillati</taxon>
        <taxon>Bacillota</taxon>
        <taxon>Bacilli</taxon>
        <taxon>Lactobacillales</taxon>
        <taxon>Lactobacillaceae</taxon>
        <taxon>Secundilactobacillus</taxon>
    </lineage>
</organism>
<dbReference type="OrthoDB" id="2167041at2"/>